<evidence type="ECO:0000256" key="1">
    <source>
        <dbReference type="ARBA" id="ARBA00001933"/>
    </source>
</evidence>
<evidence type="ECO:0000256" key="6">
    <source>
        <dbReference type="SAM" id="MobiDB-lite"/>
    </source>
</evidence>
<feature type="region of interest" description="Disordered" evidence="6">
    <location>
        <begin position="1"/>
        <end position="30"/>
    </location>
</feature>
<dbReference type="PANTHER" id="PTHR43206">
    <property type="entry name" value="AMINOTRANSFERASE"/>
    <property type="match status" value="1"/>
</dbReference>
<dbReference type="Gene3D" id="3.40.640.10">
    <property type="entry name" value="Type I PLP-dependent aspartate aminotransferase-like (Major domain)"/>
    <property type="match status" value="1"/>
</dbReference>
<dbReference type="Proteomes" id="UP001515943">
    <property type="component" value="Unassembled WGS sequence"/>
</dbReference>
<dbReference type="Pfam" id="PF00202">
    <property type="entry name" value="Aminotran_3"/>
    <property type="match status" value="2"/>
</dbReference>
<protein>
    <submittedName>
        <fullName evidence="7">Aminotransferase class III-fold pyridoxal phosphate-dependent enzyme</fullName>
    </submittedName>
</protein>
<evidence type="ECO:0000256" key="5">
    <source>
        <dbReference type="ARBA" id="ARBA00022898"/>
    </source>
</evidence>
<dbReference type="Gene3D" id="3.90.1150.10">
    <property type="entry name" value="Aspartate Aminotransferase, domain 1"/>
    <property type="match status" value="1"/>
</dbReference>
<dbReference type="SUPFAM" id="SSF53383">
    <property type="entry name" value="PLP-dependent transferases"/>
    <property type="match status" value="1"/>
</dbReference>
<feature type="compositionally biased region" description="Basic and acidic residues" evidence="6">
    <location>
        <begin position="18"/>
        <end position="30"/>
    </location>
</feature>
<evidence type="ECO:0000256" key="3">
    <source>
        <dbReference type="ARBA" id="ARBA00022576"/>
    </source>
</evidence>
<dbReference type="GO" id="GO:0008483">
    <property type="term" value="F:transaminase activity"/>
    <property type="evidence" value="ECO:0007669"/>
    <property type="project" value="UniProtKB-KW"/>
</dbReference>
<evidence type="ECO:0000256" key="4">
    <source>
        <dbReference type="ARBA" id="ARBA00022679"/>
    </source>
</evidence>
<sequence length="291" mass="31217">MTASLGRATPDVAAQGENGRRYLDFSTGADHHRPRDVEAALRVARQATGRRNVLACRGDVPAGSVLVTGVVAIPFPMTHHHGRDTDTATRFALRELDRVLRTISSPSDTAAIIVEPVLSEDGCVPATTAFMKGLRERADRHGFLLIIDEVRTGFGRTGRFWGHEHFGVTPDVLVTGEGLAASEELVRNAEVMGARLRAGLQAVGASVRAIGDVRGLGLMLATEFVTADGHPDGETAARVQRAALEQGLLVQLCGTWNHVVRMTPELVIDEAGVDEALRAWAAAVAAEVWRR</sequence>
<keyword evidence="5" id="KW-0663">Pyridoxal phosphate</keyword>
<dbReference type="InterPro" id="IPR015422">
    <property type="entry name" value="PyrdxlP-dep_Trfase_small"/>
</dbReference>
<evidence type="ECO:0000256" key="2">
    <source>
        <dbReference type="ARBA" id="ARBA00008954"/>
    </source>
</evidence>
<comment type="cofactor">
    <cofactor evidence="1">
        <name>pyridoxal 5'-phosphate</name>
        <dbReference type="ChEBI" id="CHEBI:597326"/>
    </cofactor>
</comment>
<dbReference type="EMBL" id="VSRL01000388">
    <property type="protein sequence ID" value="NKE63638.1"/>
    <property type="molecule type" value="Genomic_DNA"/>
</dbReference>
<accession>A0ABX1FX59</accession>
<dbReference type="PANTHER" id="PTHR43206:SF2">
    <property type="entry name" value="4-AMINOBUTYRATE AMINOTRANSFERASE GABT"/>
    <property type="match status" value="1"/>
</dbReference>
<name>A0ABX1FX59_9PSEU</name>
<gene>
    <name evidence="7" type="ORF">FXN61_45740</name>
</gene>
<dbReference type="InterPro" id="IPR005814">
    <property type="entry name" value="Aminotrans_3"/>
</dbReference>
<evidence type="ECO:0000313" key="7">
    <source>
        <dbReference type="EMBL" id="NKE63638.1"/>
    </source>
</evidence>
<evidence type="ECO:0000313" key="8">
    <source>
        <dbReference type="Proteomes" id="UP001515943"/>
    </source>
</evidence>
<comment type="similarity">
    <text evidence="2">Belongs to the class-III pyridoxal-phosphate-dependent aminotransferase family.</text>
</comment>
<reference evidence="7 8" key="1">
    <citation type="submission" date="2019-08" db="EMBL/GenBank/DDBJ databases">
        <title>Lentzea from Indian Himalayas.</title>
        <authorList>
            <person name="Mandal S."/>
            <person name="Mallick Gupta A."/>
            <person name="Maiti P.K."/>
            <person name="Sarkar J."/>
            <person name="Mandal S."/>
        </authorList>
    </citation>
    <scope>NUCLEOTIDE SEQUENCE [LARGE SCALE GENOMIC DNA]</scope>
    <source>
        <strain evidence="7 8">PSKA42</strain>
    </source>
</reference>
<dbReference type="InterPro" id="IPR015421">
    <property type="entry name" value="PyrdxlP-dep_Trfase_major"/>
</dbReference>
<comment type="caution">
    <text evidence="7">The sequence shown here is derived from an EMBL/GenBank/DDBJ whole genome shotgun (WGS) entry which is preliminary data.</text>
</comment>
<organism evidence="7 8">
    <name type="scientific">Lentzea indica</name>
    <dbReference type="NCBI Taxonomy" id="2604800"/>
    <lineage>
        <taxon>Bacteria</taxon>
        <taxon>Bacillati</taxon>
        <taxon>Actinomycetota</taxon>
        <taxon>Actinomycetes</taxon>
        <taxon>Pseudonocardiales</taxon>
        <taxon>Pseudonocardiaceae</taxon>
        <taxon>Lentzea</taxon>
    </lineage>
</organism>
<dbReference type="InterPro" id="IPR015424">
    <property type="entry name" value="PyrdxlP-dep_Trfase"/>
</dbReference>
<keyword evidence="8" id="KW-1185">Reference proteome</keyword>
<dbReference type="RefSeq" id="WP_167980213.1">
    <property type="nucleotide sequence ID" value="NZ_VSRL01000388.1"/>
</dbReference>
<keyword evidence="4" id="KW-0808">Transferase</keyword>
<proteinExistence type="inferred from homology"/>
<keyword evidence="3 7" id="KW-0032">Aminotransferase</keyword>